<comment type="function">
    <text evidence="10">E3 ubiquitin-protein ligase that mediates ubiquitination and subsequent proteasomal degradation of target proteins. E3 ubiquitin ligases accept ubiquitin from an E2 ubiquitin-conjugating enzyme in the form of a thioester and then directly transfers the ubiquitin to targeted substrates. It probably triggers the ubiquitin-mediated degradation of different substrates.</text>
</comment>
<feature type="compositionally biased region" description="Basic and acidic residues" evidence="12">
    <location>
        <begin position="9"/>
        <end position="18"/>
    </location>
</feature>
<evidence type="ECO:0000256" key="4">
    <source>
        <dbReference type="ARBA" id="ARBA00012483"/>
    </source>
</evidence>
<dbReference type="SUPFAM" id="SSF49599">
    <property type="entry name" value="TRAF domain-like"/>
    <property type="match status" value="1"/>
</dbReference>
<keyword evidence="9" id="KW-0862">Zinc</keyword>
<dbReference type="Gene3D" id="3.30.40.10">
    <property type="entry name" value="Zinc/RING finger domain, C3HC4 (zinc finger)"/>
    <property type="match status" value="1"/>
</dbReference>
<gene>
    <name evidence="14" type="ordered locus">AALP_Aa7g181000</name>
</gene>
<evidence type="ECO:0000256" key="1">
    <source>
        <dbReference type="ARBA" id="ARBA00000900"/>
    </source>
</evidence>
<dbReference type="InterPro" id="IPR049548">
    <property type="entry name" value="Sina-like_RING"/>
</dbReference>
<dbReference type="Gramene" id="KFK29798">
    <property type="protein sequence ID" value="KFK29798"/>
    <property type="gene ID" value="AALP_AA7G181000"/>
</dbReference>
<evidence type="ECO:0000256" key="8">
    <source>
        <dbReference type="ARBA" id="ARBA00022786"/>
    </source>
</evidence>
<protein>
    <recommendedName>
        <fullName evidence="4">RING-type E3 ubiquitin transferase</fullName>
        <ecNumber evidence="4">2.3.2.27</ecNumber>
    </recommendedName>
</protein>
<feature type="region of interest" description="Disordered" evidence="12">
    <location>
        <begin position="1"/>
        <end position="74"/>
    </location>
</feature>
<dbReference type="UniPathway" id="UPA00143"/>
<dbReference type="OMA" id="VNHIAPL"/>
<dbReference type="eggNOG" id="KOG3002">
    <property type="taxonomic scope" value="Eukaryota"/>
</dbReference>
<comment type="similarity">
    <text evidence="3">Belongs to the SINA (Seven in absentia) family.</text>
</comment>
<dbReference type="PROSITE" id="PS51081">
    <property type="entry name" value="ZF_SIAH"/>
    <property type="match status" value="1"/>
</dbReference>
<evidence type="ECO:0000256" key="5">
    <source>
        <dbReference type="ARBA" id="ARBA00022679"/>
    </source>
</evidence>
<evidence type="ECO:0000313" key="15">
    <source>
        <dbReference type="Proteomes" id="UP000029120"/>
    </source>
</evidence>
<evidence type="ECO:0000256" key="9">
    <source>
        <dbReference type="ARBA" id="ARBA00022833"/>
    </source>
</evidence>
<feature type="compositionally biased region" description="Acidic residues" evidence="12">
    <location>
        <begin position="28"/>
        <end position="68"/>
    </location>
</feature>
<dbReference type="Pfam" id="PF21361">
    <property type="entry name" value="Sina_ZnF"/>
    <property type="match status" value="1"/>
</dbReference>
<evidence type="ECO:0000256" key="10">
    <source>
        <dbReference type="ARBA" id="ARBA00024004"/>
    </source>
</evidence>
<evidence type="ECO:0000259" key="13">
    <source>
        <dbReference type="PROSITE" id="PS51081"/>
    </source>
</evidence>
<keyword evidence="7 11" id="KW-0863">Zinc-finger</keyword>
<dbReference type="InterPro" id="IPR013010">
    <property type="entry name" value="Znf_SIAH"/>
</dbReference>
<dbReference type="GO" id="GO:0061630">
    <property type="term" value="F:ubiquitin protein ligase activity"/>
    <property type="evidence" value="ECO:0007669"/>
    <property type="project" value="UniProtKB-EC"/>
</dbReference>
<dbReference type="GO" id="GO:0008270">
    <property type="term" value="F:zinc ion binding"/>
    <property type="evidence" value="ECO:0007669"/>
    <property type="project" value="UniProtKB-KW"/>
</dbReference>
<dbReference type="CDD" id="cd16571">
    <property type="entry name" value="RING-HC_SIAHs"/>
    <property type="match status" value="1"/>
</dbReference>
<keyword evidence="5" id="KW-0808">Transferase</keyword>
<accession>A0A087GIU6</accession>
<sequence length="346" mass="39457">MAARPGGNDGDRSGDVRSPKRKRYPFLYEDDEDEEDDEDFEPASITEDTEPETDPEEDEVLEELEEDVSGTRMATIDNDFEDLAREEQSESPKSSQSAKLQSTEVLDCPTCYEPLQKPIYQCKNGHIACSSCCKKLNKICSFCRAHIGDIRCRAMEKVIEAAIVPCPNEKYGCKVTTMYCDQSSHKKVCLFIRCSCPVPNCDYVGSYKNLRSHAGDAHPWNEGVVFGIDRPLMFNMDLDKYKTVVLKEEKEGDLIVVQAFKGSKGVYVTVKRIAPMTPSLRDFSCSLAKLNQYSTLRIGMMVKKIQKVREQMHPEDNVMWIPPNMLNHSYWKMQICIGYGYKYIHI</sequence>
<reference evidence="15" key="1">
    <citation type="journal article" date="2015" name="Nat. Plants">
        <title>Genome expansion of Arabis alpina linked with retrotransposition and reduced symmetric DNA methylation.</title>
        <authorList>
            <person name="Willing E.M."/>
            <person name="Rawat V."/>
            <person name="Mandakova T."/>
            <person name="Maumus F."/>
            <person name="James G.V."/>
            <person name="Nordstroem K.J."/>
            <person name="Becker C."/>
            <person name="Warthmann N."/>
            <person name="Chica C."/>
            <person name="Szarzynska B."/>
            <person name="Zytnicki M."/>
            <person name="Albani M.C."/>
            <person name="Kiefer C."/>
            <person name="Bergonzi S."/>
            <person name="Castaings L."/>
            <person name="Mateos J.L."/>
            <person name="Berns M.C."/>
            <person name="Bujdoso N."/>
            <person name="Piofczyk T."/>
            <person name="de Lorenzo L."/>
            <person name="Barrero-Sicilia C."/>
            <person name="Mateos I."/>
            <person name="Piednoel M."/>
            <person name="Hagmann J."/>
            <person name="Chen-Min-Tao R."/>
            <person name="Iglesias-Fernandez R."/>
            <person name="Schuster S.C."/>
            <person name="Alonso-Blanco C."/>
            <person name="Roudier F."/>
            <person name="Carbonero P."/>
            <person name="Paz-Ares J."/>
            <person name="Davis S.J."/>
            <person name="Pecinka A."/>
            <person name="Quesneville H."/>
            <person name="Colot V."/>
            <person name="Lysak M.A."/>
            <person name="Weigel D."/>
            <person name="Coupland G."/>
            <person name="Schneeberger K."/>
        </authorList>
    </citation>
    <scope>NUCLEOTIDE SEQUENCE [LARGE SCALE GENOMIC DNA]</scope>
    <source>
        <strain evidence="15">cv. Pajares</strain>
    </source>
</reference>
<evidence type="ECO:0000256" key="3">
    <source>
        <dbReference type="ARBA" id="ARBA00009119"/>
    </source>
</evidence>
<dbReference type="OrthoDB" id="1104619at2759"/>
<dbReference type="Proteomes" id="UP000029120">
    <property type="component" value="Chromosome 7"/>
</dbReference>
<evidence type="ECO:0000256" key="6">
    <source>
        <dbReference type="ARBA" id="ARBA00022723"/>
    </source>
</evidence>
<organism evidence="14 15">
    <name type="scientific">Arabis alpina</name>
    <name type="common">Alpine rock-cress</name>
    <dbReference type="NCBI Taxonomy" id="50452"/>
    <lineage>
        <taxon>Eukaryota</taxon>
        <taxon>Viridiplantae</taxon>
        <taxon>Streptophyta</taxon>
        <taxon>Embryophyta</taxon>
        <taxon>Tracheophyta</taxon>
        <taxon>Spermatophyta</taxon>
        <taxon>Magnoliopsida</taxon>
        <taxon>eudicotyledons</taxon>
        <taxon>Gunneridae</taxon>
        <taxon>Pentapetalae</taxon>
        <taxon>rosids</taxon>
        <taxon>malvids</taxon>
        <taxon>Brassicales</taxon>
        <taxon>Brassicaceae</taxon>
        <taxon>Arabideae</taxon>
        <taxon>Arabis</taxon>
    </lineage>
</organism>
<dbReference type="Pfam" id="PF21362">
    <property type="entry name" value="Sina_RING"/>
    <property type="match status" value="1"/>
</dbReference>
<dbReference type="PANTHER" id="PTHR46632">
    <property type="entry name" value="E3 UBIQUITIN-PROTEIN LIGASE SINA-LIKE 4"/>
    <property type="match status" value="1"/>
</dbReference>
<dbReference type="InterPro" id="IPR044286">
    <property type="entry name" value="SINL_plant"/>
</dbReference>
<dbReference type="PANTHER" id="PTHR46632:SF22">
    <property type="entry name" value="RING-TYPE E3 UBIQUITIN TRANSFERASE"/>
    <property type="match status" value="1"/>
</dbReference>
<name>A0A087GIU6_ARAAL</name>
<evidence type="ECO:0000256" key="7">
    <source>
        <dbReference type="ARBA" id="ARBA00022771"/>
    </source>
</evidence>
<dbReference type="AlphaFoldDB" id="A0A087GIU6"/>
<dbReference type="EC" id="2.3.2.27" evidence="4"/>
<keyword evidence="15" id="KW-1185">Reference proteome</keyword>
<evidence type="ECO:0000256" key="11">
    <source>
        <dbReference type="PROSITE-ProRule" id="PRU00455"/>
    </source>
</evidence>
<comment type="catalytic activity">
    <reaction evidence="1">
        <text>S-ubiquitinyl-[E2 ubiquitin-conjugating enzyme]-L-cysteine + [acceptor protein]-L-lysine = [E2 ubiquitin-conjugating enzyme]-L-cysteine + N(6)-ubiquitinyl-[acceptor protein]-L-lysine.</text>
        <dbReference type="EC" id="2.3.2.27"/>
    </reaction>
</comment>
<evidence type="ECO:0000256" key="12">
    <source>
        <dbReference type="SAM" id="MobiDB-lite"/>
    </source>
</evidence>
<evidence type="ECO:0000256" key="2">
    <source>
        <dbReference type="ARBA" id="ARBA00004906"/>
    </source>
</evidence>
<keyword evidence="8" id="KW-0833">Ubl conjugation pathway</keyword>
<comment type="pathway">
    <text evidence="2">Protein modification; protein ubiquitination.</text>
</comment>
<feature type="domain" description="SIAH-type" evidence="13">
    <location>
        <begin position="161"/>
        <end position="219"/>
    </location>
</feature>
<proteinExistence type="inferred from homology"/>
<dbReference type="GO" id="GO:0016567">
    <property type="term" value="P:protein ubiquitination"/>
    <property type="evidence" value="ECO:0007669"/>
    <property type="project" value="UniProtKB-UniPathway"/>
</dbReference>
<dbReference type="InterPro" id="IPR013083">
    <property type="entry name" value="Znf_RING/FYVE/PHD"/>
</dbReference>
<keyword evidence="6" id="KW-0479">Metal-binding</keyword>
<evidence type="ECO:0000313" key="14">
    <source>
        <dbReference type="EMBL" id="KFK29798.1"/>
    </source>
</evidence>
<dbReference type="EMBL" id="CM002875">
    <property type="protein sequence ID" value="KFK29798.1"/>
    <property type="molecule type" value="Genomic_DNA"/>
</dbReference>